<dbReference type="Pfam" id="PF13347">
    <property type="entry name" value="MFS_2"/>
    <property type="match status" value="1"/>
</dbReference>
<dbReference type="GO" id="GO:0015293">
    <property type="term" value="F:symporter activity"/>
    <property type="evidence" value="ECO:0007669"/>
    <property type="project" value="InterPro"/>
</dbReference>
<keyword evidence="1" id="KW-0812">Transmembrane</keyword>
<dbReference type="InterPro" id="IPR036259">
    <property type="entry name" value="MFS_trans_sf"/>
</dbReference>
<feature type="transmembrane region" description="Helical" evidence="1">
    <location>
        <begin position="30"/>
        <end position="57"/>
    </location>
</feature>
<sequence>MLWQSRAISSGIFILLSGYLMVYCTDTMKVPAALVGGILVASKVLDGFTDIFAGFIVDRTKTRWGKGRPYEVFIIGLWLSTWLLFSCPESFSTVAKCIWIFVMYALANAVCYTFLNANQNVYLVRAYNQGQIVKQTSYGSVVTMLAAVIFNVAFPVAMGTLATSPAGWSRLILMFAVPLAAIGILRMLFVKEKYDVEAEQGGEEKLHVKDVAVLLGTNKFILIIALMTFIFNFVTNMGVQVYYFTYIVGDVKLQGLVSLSQMIAIPLAFAFPKLIAKFSTIKLMTAGFLVSAIGYLINFIAGSNMVLLMIGAILFGAGTIPCSMLLPLVIIECADFNEWKGIHRMEGTMTSINGLAQKIGGAIGAGALGVLLSLAGHTGDAATMPSSALMMIRMLYGIVPMALYLLVALTLKGYKLNKLMPQIKADNEAKRGQAAKGE</sequence>
<dbReference type="SUPFAM" id="SSF103473">
    <property type="entry name" value="MFS general substrate transporter"/>
    <property type="match status" value="1"/>
</dbReference>
<feature type="transmembrane region" description="Helical" evidence="1">
    <location>
        <begin position="69"/>
        <end position="86"/>
    </location>
</feature>
<feature type="transmembrane region" description="Helical" evidence="1">
    <location>
        <begin position="394"/>
        <end position="414"/>
    </location>
</feature>
<keyword evidence="1" id="KW-0472">Membrane</keyword>
<evidence type="ECO:0000256" key="1">
    <source>
        <dbReference type="SAM" id="Phobius"/>
    </source>
</evidence>
<feature type="transmembrane region" description="Helical" evidence="1">
    <location>
        <begin position="307"/>
        <end position="334"/>
    </location>
</feature>
<comment type="caution">
    <text evidence="2">The sequence shown here is derived from an EMBL/GenBank/DDBJ whole genome shotgun (WGS) entry which is preliminary data.</text>
</comment>
<feature type="transmembrane region" description="Helical" evidence="1">
    <location>
        <begin position="138"/>
        <end position="162"/>
    </location>
</feature>
<dbReference type="Proteomes" id="UP000824041">
    <property type="component" value="Unassembled WGS sequence"/>
</dbReference>
<evidence type="ECO:0000313" key="3">
    <source>
        <dbReference type="Proteomes" id="UP000824041"/>
    </source>
</evidence>
<keyword evidence="1" id="KW-1133">Transmembrane helix</keyword>
<organism evidence="2 3">
    <name type="scientific">Candidatus Blautia faecigallinarum</name>
    <dbReference type="NCBI Taxonomy" id="2838488"/>
    <lineage>
        <taxon>Bacteria</taxon>
        <taxon>Bacillati</taxon>
        <taxon>Bacillota</taxon>
        <taxon>Clostridia</taxon>
        <taxon>Lachnospirales</taxon>
        <taxon>Lachnospiraceae</taxon>
        <taxon>Blautia</taxon>
    </lineage>
</organism>
<dbReference type="InterPro" id="IPR039672">
    <property type="entry name" value="MFS_2"/>
</dbReference>
<protein>
    <submittedName>
        <fullName evidence="2">MFS transporter</fullName>
    </submittedName>
</protein>
<dbReference type="AlphaFoldDB" id="A0A9D2DS02"/>
<dbReference type="PANTHER" id="PTHR11328">
    <property type="entry name" value="MAJOR FACILITATOR SUPERFAMILY DOMAIN-CONTAINING PROTEIN"/>
    <property type="match status" value="1"/>
</dbReference>
<name>A0A9D2DS02_9FIRM</name>
<dbReference type="EMBL" id="DXBU01000067">
    <property type="protein sequence ID" value="HIZ22122.1"/>
    <property type="molecule type" value="Genomic_DNA"/>
</dbReference>
<dbReference type="GO" id="GO:0008643">
    <property type="term" value="P:carbohydrate transport"/>
    <property type="evidence" value="ECO:0007669"/>
    <property type="project" value="InterPro"/>
</dbReference>
<reference evidence="2" key="1">
    <citation type="journal article" date="2021" name="PeerJ">
        <title>Extensive microbial diversity within the chicken gut microbiome revealed by metagenomics and culture.</title>
        <authorList>
            <person name="Gilroy R."/>
            <person name="Ravi A."/>
            <person name="Getino M."/>
            <person name="Pursley I."/>
            <person name="Horton D.L."/>
            <person name="Alikhan N.F."/>
            <person name="Baker D."/>
            <person name="Gharbi K."/>
            <person name="Hall N."/>
            <person name="Watson M."/>
            <person name="Adriaenssens E.M."/>
            <person name="Foster-Nyarko E."/>
            <person name="Jarju S."/>
            <person name="Secka A."/>
            <person name="Antonio M."/>
            <person name="Oren A."/>
            <person name="Chaudhuri R.R."/>
            <person name="La Ragione R."/>
            <person name="Hildebrand F."/>
            <person name="Pallen M.J."/>
        </authorList>
    </citation>
    <scope>NUCLEOTIDE SEQUENCE</scope>
    <source>
        <strain evidence="2">14324</strain>
    </source>
</reference>
<reference evidence="2" key="2">
    <citation type="submission" date="2021-04" db="EMBL/GenBank/DDBJ databases">
        <authorList>
            <person name="Gilroy R."/>
        </authorList>
    </citation>
    <scope>NUCLEOTIDE SEQUENCE</scope>
    <source>
        <strain evidence="2">14324</strain>
    </source>
</reference>
<dbReference type="Gene3D" id="1.20.1250.20">
    <property type="entry name" value="MFS general substrate transporter like domains"/>
    <property type="match status" value="1"/>
</dbReference>
<gene>
    <name evidence="2" type="ORF">IAA21_04895</name>
</gene>
<accession>A0A9D2DS02</accession>
<dbReference type="PANTHER" id="PTHR11328:SF24">
    <property type="entry name" value="MAJOR FACILITATOR SUPERFAMILY (MFS) PROFILE DOMAIN-CONTAINING PROTEIN"/>
    <property type="match status" value="1"/>
</dbReference>
<feature type="transmembrane region" description="Helical" evidence="1">
    <location>
        <begin position="253"/>
        <end position="271"/>
    </location>
</feature>
<dbReference type="GO" id="GO:0005886">
    <property type="term" value="C:plasma membrane"/>
    <property type="evidence" value="ECO:0007669"/>
    <property type="project" value="TreeGrafter"/>
</dbReference>
<feature type="transmembrane region" description="Helical" evidence="1">
    <location>
        <begin position="211"/>
        <end position="233"/>
    </location>
</feature>
<feature type="transmembrane region" description="Helical" evidence="1">
    <location>
        <begin position="355"/>
        <end position="374"/>
    </location>
</feature>
<feature type="transmembrane region" description="Helical" evidence="1">
    <location>
        <begin position="283"/>
        <end position="301"/>
    </location>
</feature>
<proteinExistence type="predicted"/>
<feature type="transmembrane region" description="Helical" evidence="1">
    <location>
        <begin position="98"/>
        <end position="117"/>
    </location>
</feature>
<feature type="transmembrane region" description="Helical" evidence="1">
    <location>
        <begin position="168"/>
        <end position="190"/>
    </location>
</feature>
<feature type="transmembrane region" description="Helical" evidence="1">
    <location>
        <begin position="7"/>
        <end position="24"/>
    </location>
</feature>
<evidence type="ECO:0000313" key="2">
    <source>
        <dbReference type="EMBL" id="HIZ22122.1"/>
    </source>
</evidence>